<dbReference type="Gene3D" id="1.20.1560.10">
    <property type="entry name" value="ABC transporter type 1, transmembrane domain"/>
    <property type="match status" value="1"/>
</dbReference>
<keyword evidence="11" id="KW-1185">Reference proteome</keyword>
<dbReference type="RefSeq" id="WP_305977190.1">
    <property type="nucleotide sequence ID" value="NZ_JAPJDZ010000084.1"/>
</dbReference>
<organism evidence="10 11">
    <name type="scientific">Rheinheimera baltica</name>
    <dbReference type="NCBI Taxonomy" id="67576"/>
    <lineage>
        <taxon>Bacteria</taxon>
        <taxon>Pseudomonadati</taxon>
        <taxon>Pseudomonadota</taxon>
        <taxon>Gammaproteobacteria</taxon>
        <taxon>Chromatiales</taxon>
        <taxon>Chromatiaceae</taxon>
        <taxon>Rheinheimera</taxon>
    </lineage>
</organism>
<dbReference type="InterPro" id="IPR036640">
    <property type="entry name" value="ABC1_TM_sf"/>
</dbReference>
<evidence type="ECO:0000259" key="9">
    <source>
        <dbReference type="PROSITE" id="PS50929"/>
    </source>
</evidence>
<dbReference type="InterPro" id="IPR003593">
    <property type="entry name" value="AAA+_ATPase"/>
</dbReference>
<dbReference type="SUPFAM" id="SSF52540">
    <property type="entry name" value="P-loop containing nucleoside triphosphate hydrolases"/>
    <property type="match status" value="1"/>
</dbReference>
<comment type="caution">
    <text evidence="10">The sequence shown here is derived from an EMBL/GenBank/DDBJ whole genome shotgun (WGS) entry which is preliminary data.</text>
</comment>
<evidence type="ECO:0000256" key="5">
    <source>
        <dbReference type="ARBA" id="ARBA00022989"/>
    </source>
</evidence>
<feature type="domain" description="ABC transmembrane type-1" evidence="9">
    <location>
        <begin position="31"/>
        <end position="326"/>
    </location>
</feature>
<dbReference type="CDD" id="cd18584">
    <property type="entry name" value="ABC_6TM_AarD_CydD"/>
    <property type="match status" value="1"/>
</dbReference>
<keyword evidence="5 7" id="KW-1133">Transmembrane helix</keyword>
<evidence type="ECO:0000256" key="6">
    <source>
        <dbReference type="ARBA" id="ARBA00023136"/>
    </source>
</evidence>
<dbReference type="Proteomes" id="UP001231109">
    <property type="component" value="Unassembled WGS sequence"/>
</dbReference>
<feature type="transmembrane region" description="Helical" evidence="7">
    <location>
        <begin position="31"/>
        <end position="55"/>
    </location>
</feature>
<evidence type="ECO:0000256" key="2">
    <source>
        <dbReference type="ARBA" id="ARBA00022692"/>
    </source>
</evidence>
<evidence type="ECO:0000313" key="10">
    <source>
        <dbReference type="EMBL" id="MDP5138001.1"/>
    </source>
</evidence>
<keyword evidence="3" id="KW-0547">Nucleotide-binding</keyword>
<evidence type="ECO:0000256" key="3">
    <source>
        <dbReference type="ARBA" id="ARBA00022741"/>
    </source>
</evidence>
<feature type="domain" description="ABC transporter" evidence="8">
    <location>
        <begin position="359"/>
        <end position="579"/>
    </location>
</feature>
<evidence type="ECO:0000256" key="7">
    <source>
        <dbReference type="SAM" id="Phobius"/>
    </source>
</evidence>
<dbReference type="Pfam" id="PF00005">
    <property type="entry name" value="ABC_tran"/>
    <property type="match status" value="1"/>
</dbReference>
<evidence type="ECO:0000313" key="11">
    <source>
        <dbReference type="Proteomes" id="UP001231109"/>
    </source>
</evidence>
<feature type="transmembrane region" description="Helical" evidence="7">
    <location>
        <begin position="155"/>
        <end position="171"/>
    </location>
</feature>
<sequence>MKARTLKLTKAVTAAQQLNRLLGPQQRRLRIALSLAVVSSVLFILQSYLLSVVFADWLMASQQAQPLSASVLLAILPALALCLLFRPLLQYGREQYSLQASKHIRLALRNTLLDKLASAGPGKSLYGSDGNLSSKLLEQVDALDGFISRYYVQRYLVVITPLLLVAATFYYSTLAGIILLLTAPLVPVFMVLLGNAAAEASRKQFRQLARMSGRFLDLVRGINTLQQLQATDRATQSVANAAQRYRDSSMGVLKLAFLSSAVLEFFSALAIALLALYLGLGLLGILPWAKGVIPVPYQGALFILLLAPEFYAPLRQLGRDYHAKAQAEAALEELTPILQHHAWHHQGLNKITLNQPPAICMRQLHILTTNGRERLAPVDIHLNRAERIALQGYSGSGKSSMLQALLGFVPFKGDILINNTPLGEMHRDHWQQQLAYLAQHSPIAATSIAENLRLAAPEATEQQLLDVLQQVELLQLIQQLPLGLNTLLGERGLGLSGGQLQRLALAQLLLRDAKLWLLDEPCAHLDDATAYRLYQLIGQLSRGKTVMIISHTLSGLNWVDRVVTLNDTDNISQGYTANA</sequence>
<dbReference type="Pfam" id="PF00664">
    <property type="entry name" value="ABC_membrane"/>
    <property type="match status" value="1"/>
</dbReference>
<keyword evidence="2 7" id="KW-0812">Transmembrane</keyword>
<dbReference type="PROSITE" id="PS50893">
    <property type="entry name" value="ABC_TRANSPORTER_2"/>
    <property type="match status" value="1"/>
</dbReference>
<evidence type="ECO:0000259" key="8">
    <source>
        <dbReference type="PROSITE" id="PS50893"/>
    </source>
</evidence>
<feature type="transmembrane region" description="Helical" evidence="7">
    <location>
        <begin position="177"/>
        <end position="198"/>
    </location>
</feature>
<dbReference type="PANTHER" id="PTHR24221:SF261">
    <property type="entry name" value="GLUTATHIONE_L-CYSTEINE TRANSPORT SYSTEM ATP-BINDING_PERMEASE PROTEIN CYDD"/>
    <property type="match status" value="1"/>
</dbReference>
<dbReference type="PANTHER" id="PTHR24221">
    <property type="entry name" value="ATP-BINDING CASSETTE SUB-FAMILY B"/>
    <property type="match status" value="1"/>
</dbReference>
<reference evidence="10 11" key="1">
    <citation type="submission" date="2022-11" db="EMBL/GenBank/DDBJ databases">
        <title>Viruses from the air-sea interface of a natural surface slick.</title>
        <authorList>
            <person name="Rahlff J."/>
            <person name="Holmfeldt K."/>
        </authorList>
    </citation>
    <scope>NUCLEOTIDE SEQUENCE [LARGE SCALE GENOMIC DNA]</scope>
    <source>
        <strain evidence="10 11">SMS4</strain>
    </source>
</reference>
<dbReference type="InterPro" id="IPR017871">
    <property type="entry name" value="ABC_transporter-like_CS"/>
</dbReference>
<dbReference type="InterPro" id="IPR011527">
    <property type="entry name" value="ABC1_TM_dom"/>
</dbReference>
<feature type="transmembrane region" description="Helical" evidence="7">
    <location>
        <begin position="67"/>
        <end position="89"/>
    </location>
</feature>
<dbReference type="InterPro" id="IPR003439">
    <property type="entry name" value="ABC_transporter-like_ATP-bd"/>
</dbReference>
<keyword evidence="6 7" id="KW-0472">Membrane</keyword>
<proteinExistence type="predicted"/>
<feature type="transmembrane region" description="Helical" evidence="7">
    <location>
        <begin position="295"/>
        <end position="314"/>
    </location>
</feature>
<dbReference type="SMART" id="SM00382">
    <property type="entry name" value="AAA"/>
    <property type="match status" value="1"/>
</dbReference>
<dbReference type="SUPFAM" id="SSF90123">
    <property type="entry name" value="ABC transporter transmembrane region"/>
    <property type="match status" value="1"/>
</dbReference>
<dbReference type="Gene3D" id="3.40.50.300">
    <property type="entry name" value="P-loop containing nucleotide triphosphate hydrolases"/>
    <property type="match status" value="1"/>
</dbReference>
<dbReference type="InterPro" id="IPR014216">
    <property type="entry name" value="ABC_transptr_CydD"/>
</dbReference>
<dbReference type="NCBIfam" id="TIGR02857">
    <property type="entry name" value="CydD"/>
    <property type="match status" value="1"/>
</dbReference>
<dbReference type="EMBL" id="JAPJDZ010000084">
    <property type="protein sequence ID" value="MDP5138001.1"/>
    <property type="molecule type" value="Genomic_DNA"/>
</dbReference>
<dbReference type="PROSITE" id="PS00211">
    <property type="entry name" value="ABC_TRANSPORTER_1"/>
    <property type="match status" value="1"/>
</dbReference>
<comment type="subcellular location">
    <subcellularLocation>
        <location evidence="1">Cell membrane</location>
        <topology evidence="1">Multi-pass membrane protein</topology>
    </subcellularLocation>
</comment>
<dbReference type="InterPro" id="IPR027417">
    <property type="entry name" value="P-loop_NTPase"/>
</dbReference>
<gene>
    <name evidence="10" type="primary">cydD</name>
    <name evidence="10" type="ORF">ORJ04_18790</name>
</gene>
<accession>A0ABT9I4Y5</accession>
<keyword evidence="4" id="KW-0067">ATP-binding</keyword>
<evidence type="ECO:0000256" key="4">
    <source>
        <dbReference type="ARBA" id="ARBA00022840"/>
    </source>
</evidence>
<dbReference type="PROSITE" id="PS50929">
    <property type="entry name" value="ABC_TM1F"/>
    <property type="match status" value="1"/>
</dbReference>
<evidence type="ECO:0000256" key="1">
    <source>
        <dbReference type="ARBA" id="ARBA00004651"/>
    </source>
</evidence>
<feature type="transmembrane region" description="Helical" evidence="7">
    <location>
        <begin position="256"/>
        <end position="289"/>
    </location>
</feature>
<protein>
    <submittedName>
        <fullName evidence="10">Thiol reductant ABC exporter subunit CydD</fullName>
    </submittedName>
</protein>
<name>A0ABT9I4Y5_9GAMM</name>
<dbReference type="InterPro" id="IPR039421">
    <property type="entry name" value="Type_1_exporter"/>
</dbReference>